<sequence length="105" mass="11430">MELAQQGVGGTTAMQIVCADAPFLSSPPVTEEKNVGFALPPRGDHFKAYQYLTGRGVCDEVLAFCFHTGRVYGTNRKTAEREYTNCVFVGFDESGNPAHARLRGV</sequence>
<dbReference type="GeneID" id="42858443"/>
<organism evidence="1 2">
    <name type="scientific">Ruthenibacterium lactatiformans</name>
    <dbReference type="NCBI Taxonomy" id="1550024"/>
    <lineage>
        <taxon>Bacteria</taxon>
        <taxon>Bacillati</taxon>
        <taxon>Bacillota</taxon>
        <taxon>Clostridia</taxon>
        <taxon>Eubacteriales</taxon>
        <taxon>Oscillospiraceae</taxon>
        <taxon>Ruthenibacterium</taxon>
    </lineage>
</organism>
<gene>
    <name evidence="1" type="ORF">FYJ76_10620</name>
</gene>
<comment type="caution">
    <text evidence="1">The sequence shown here is derived from an EMBL/GenBank/DDBJ whole genome shotgun (WGS) entry which is preliminary data.</text>
</comment>
<name>A0A6I2UAG9_9FIRM</name>
<accession>A0A6I2UAG9</accession>
<reference evidence="1 2" key="1">
    <citation type="submission" date="2019-08" db="EMBL/GenBank/DDBJ databases">
        <title>In-depth cultivation of the pig gut microbiome towards novel bacterial diversity and tailored functional studies.</title>
        <authorList>
            <person name="Wylensek D."/>
            <person name="Hitch T.C.A."/>
            <person name="Clavel T."/>
        </authorList>
    </citation>
    <scope>NUCLEOTIDE SEQUENCE [LARGE SCALE GENOMIC DNA]</scope>
    <source>
        <strain evidence="1 2">WCA3-601-WT-6J</strain>
    </source>
</reference>
<dbReference type="EMBL" id="VUNJ01000010">
    <property type="protein sequence ID" value="MST92380.1"/>
    <property type="molecule type" value="Genomic_DNA"/>
</dbReference>
<proteinExistence type="predicted"/>
<dbReference type="Proteomes" id="UP000431913">
    <property type="component" value="Unassembled WGS sequence"/>
</dbReference>
<evidence type="ECO:0000313" key="1">
    <source>
        <dbReference type="EMBL" id="MST92380.1"/>
    </source>
</evidence>
<dbReference type="AlphaFoldDB" id="A0A6I2UAG9"/>
<protein>
    <submittedName>
        <fullName evidence="1">DUF3991 domain-containing protein</fullName>
    </submittedName>
</protein>
<dbReference type="RefSeq" id="WP_117474025.1">
    <property type="nucleotide sequence ID" value="NZ_CAUBPW010000047.1"/>
</dbReference>
<evidence type="ECO:0000313" key="2">
    <source>
        <dbReference type="Proteomes" id="UP000431913"/>
    </source>
</evidence>